<accession>A0A0S8G2K7</accession>
<dbReference type="GO" id="GO:0016342">
    <property type="term" value="C:catenin complex"/>
    <property type="evidence" value="ECO:0007669"/>
    <property type="project" value="TreeGrafter"/>
</dbReference>
<sequence length="681" mass="71100">MLAGSALATTWPVPSPQCPTIQAGIDSAAAGDSVLVADGTYTGTANRDLDFSGKAIVVMSENGPGATIIDCEGLGRGFFFHSGEDASSVLKGFTITNGADADGAGIRCNGSSPTIEGNIITANAATNRGGGIFCRLACSPILRGNTISGNTAIDGGGIYCRQGTSPTIDGNTISGNTASDEGGGIYSDNSTPIVVNSILWGNSAATDPEIHLASGSIQVTYSDIQGGWAGAGNIDADPLFVTGPLGNYYLSQIAAGQLQESPCVDAGDPGSPVPEATTRTDGAPDLFPADMGYHYRWNRPPDLVDQADTTVVENQYLTFTLVATDPDGDSISYSSPDLPAGATLNSATGVFEWTPTYAQAGLYTARVIATDNGPSALADTEQVDITVTDIDGPPDLIDQADTTVAENQYLTFTLMATDPDGDTISLSSPDLPTGAMLNSVTGVFEWTPAYDQGGNHPITFLATDNGSPALADTEQTVITVGNVNRPPSLSDQADTTVAENDLLTFTLAASDPDGDSLSFSSPDLPTGATLNSVTGVFEWTPAYDQAGAYTVTFIATDDGVPALADTTRTDITVTDVTEVAGEEDELTLPLSRYLAQNYPNPFSATTTITYGLIAPTRVTLSIYDIRGALVRRLKEETVPAGRHRVTWDGRDERGHRVASGMYFCRLEAGDFSETRRMIIVR</sequence>
<dbReference type="Pfam" id="PF05345">
    <property type="entry name" value="He_PIG"/>
    <property type="match status" value="3"/>
</dbReference>
<evidence type="ECO:0000259" key="6">
    <source>
        <dbReference type="PROSITE" id="PS50268"/>
    </source>
</evidence>
<evidence type="ECO:0000256" key="4">
    <source>
        <dbReference type="ARBA" id="ARBA00023136"/>
    </source>
</evidence>
<dbReference type="SUPFAM" id="SSF51126">
    <property type="entry name" value="Pectin lyase-like"/>
    <property type="match status" value="1"/>
</dbReference>
<dbReference type="EMBL" id="LJUI01000140">
    <property type="protein sequence ID" value="KPK67221.1"/>
    <property type="molecule type" value="Genomic_DNA"/>
</dbReference>
<dbReference type="InterPro" id="IPR039448">
    <property type="entry name" value="Beta_helix"/>
</dbReference>
<dbReference type="InterPro" id="IPR012334">
    <property type="entry name" value="Pectin_lyas_fold"/>
</dbReference>
<dbReference type="Gene3D" id="2.160.20.10">
    <property type="entry name" value="Single-stranded right-handed beta-helix, Pectin lyase-like"/>
    <property type="match status" value="1"/>
</dbReference>
<dbReference type="GO" id="GO:0016477">
    <property type="term" value="P:cell migration"/>
    <property type="evidence" value="ECO:0007669"/>
    <property type="project" value="TreeGrafter"/>
</dbReference>
<evidence type="ECO:0000313" key="8">
    <source>
        <dbReference type="Proteomes" id="UP000051717"/>
    </source>
</evidence>
<dbReference type="Gene3D" id="2.60.40.4070">
    <property type="match status" value="1"/>
</dbReference>
<evidence type="ECO:0000313" key="7">
    <source>
        <dbReference type="EMBL" id="KPK67221.1"/>
    </source>
</evidence>
<dbReference type="InterPro" id="IPR015919">
    <property type="entry name" value="Cadherin-like_sf"/>
</dbReference>
<reference evidence="7 8" key="1">
    <citation type="journal article" date="2015" name="Microbiome">
        <title>Genomic resolution of linkages in carbon, nitrogen, and sulfur cycling among widespread estuary sediment bacteria.</title>
        <authorList>
            <person name="Baker B.J."/>
            <person name="Lazar C.S."/>
            <person name="Teske A.P."/>
            <person name="Dick G.J."/>
        </authorList>
    </citation>
    <scope>NUCLEOTIDE SEQUENCE [LARGE SCALE GENOMIC DNA]</scope>
    <source>
        <strain evidence="7">SM23_40</strain>
    </source>
</reference>
<dbReference type="AlphaFoldDB" id="A0A0S8G2K7"/>
<comment type="caution">
    <text evidence="7">The sequence shown here is derived from an EMBL/GenBank/DDBJ whole genome shotgun (WGS) entry which is preliminary data.</text>
</comment>
<dbReference type="Pfam" id="PF13860">
    <property type="entry name" value="FlgD_ig"/>
    <property type="match status" value="1"/>
</dbReference>
<dbReference type="NCBIfam" id="TIGR04183">
    <property type="entry name" value="Por_Secre_tail"/>
    <property type="match status" value="1"/>
</dbReference>
<keyword evidence="2" id="KW-0677">Repeat</keyword>
<dbReference type="PANTHER" id="PTHR24027:SF438">
    <property type="entry name" value="CADHERIN 23"/>
    <property type="match status" value="1"/>
</dbReference>
<dbReference type="PANTHER" id="PTHR24027">
    <property type="entry name" value="CADHERIN-23"/>
    <property type="match status" value="1"/>
</dbReference>
<dbReference type="Pfam" id="PF13229">
    <property type="entry name" value="Beta_helix"/>
    <property type="match status" value="1"/>
</dbReference>
<dbReference type="CDD" id="cd11304">
    <property type="entry name" value="Cadherin_repeat"/>
    <property type="match status" value="3"/>
</dbReference>
<dbReference type="GO" id="GO:0005509">
    <property type="term" value="F:calcium ion binding"/>
    <property type="evidence" value="ECO:0007669"/>
    <property type="project" value="InterPro"/>
</dbReference>
<feature type="region of interest" description="Disordered" evidence="5">
    <location>
        <begin position="263"/>
        <end position="285"/>
    </location>
</feature>
<evidence type="ECO:0000256" key="2">
    <source>
        <dbReference type="ARBA" id="ARBA00022737"/>
    </source>
</evidence>
<dbReference type="SUPFAM" id="SSF49313">
    <property type="entry name" value="Cadherin-like"/>
    <property type="match status" value="3"/>
</dbReference>
<name>A0A0S8G2K7_UNCT6</name>
<dbReference type="InterPro" id="IPR002126">
    <property type="entry name" value="Cadherin-like_dom"/>
</dbReference>
<keyword evidence="3" id="KW-0106">Calcium</keyword>
<dbReference type="SMART" id="SM00710">
    <property type="entry name" value="PbH1"/>
    <property type="match status" value="5"/>
</dbReference>
<dbReference type="InterPro" id="IPR025965">
    <property type="entry name" value="FlgD/Vpr_Ig-like"/>
</dbReference>
<dbReference type="InterPro" id="IPR011050">
    <property type="entry name" value="Pectin_lyase_fold/virulence"/>
</dbReference>
<dbReference type="InterPro" id="IPR026444">
    <property type="entry name" value="Secre_tail"/>
</dbReference>
<dbReference type="InterPro" id="IPR006626">
    <property type="entry name" value="PbH1"/>
</dbReference>
<dbReference type="Gene3D" id="2.60.40.10">
    <property type="entry name" value="Immunoglobulins"/>
    <property type="match status" value="3"/>
</dbReference>
<dbReference type="GO" id="GO:0007156">
    <property type="term" value="P:homophilic cell adhesion via plasma membrane adhesion molecules"/>
    <property type="evidence" value="ECO:0007669"/>
    <property type="project" value="InterPro"/>
</dbReference>
<proteinExistence type="predicted"/>
<dbReference type="GO" id="GO:0008013">
    <property type="term" value="F:beta-catenin binding"/>
    <property type="evidence" value="ECO:0007669"/>
    <property type="project" value="TreeGrafter"/>
</dbReference>
<evidence type="ECO:0000256" key="1">
    <source>
        <dbReference type="ARBA" id="ARBA00004370"/>
    </source>
</evidence>
<protein>
    <recommendedName>
        <fullName evidence="6">Cadherin domain-containing protein</fullName>
    </recommendedName>
</protein>
<feature type="domain" description="Cadherin" evidence="6">
    <location>
        <begin position="385"/>
        <end position="489"/>
    </location>
</feature>
<dbReference type="PATRIC" id="fig|1703774.3.peg.1618"/>
<feature type="domain" description="Cadherin" evidence="6">
    <location>
        <begin position="492"/>
        <end position="591"/>
    </location>
</feature>
<dbReference type="InterPro" id="IPR013783">
    <property type="entry name" value="Ig-like_fold"/>
</dbReference>
<organism evidence="7 8">
    <name type="scientific">candidate division TA06 bacterium SM23_40</name>
    <dbReference type="NCBI Taxonomy" id="1703774"/>
    <lineage>
        <taxon>Bacteria</taxon>
        <taxon>Bacteria division TA06</taxon>
    </lineage>
</organism>
<gene>
    <name evidence="7" type="ORF">AMJ82_11045</name>
</gene>
<comment type="subcellular location">
    <subcellularLocation>
        <location evidence="1">Membrane</location>
    </subcellularLocation>
</comment>
<evidence type="ECO:0000256" key="3">
    <source>
        <dbReference type="ARBA" id="ARBA00022837"/>
    </source>
</evidence>
<dbReference type="Proteomes" id="UP000051717">
    <property type="component" value="Unassembled WGS sequence"/>
</dbReference>
<dbReference type="InterPro" id="IPR039808">
    <property type="entry name" value="Cadherin"/>
</dbReference>
<keyword evidence="4" id="KW-0472">Membrane</keyword>
<evidence type="ECO:0000256" key="5">
    <source>
        <dbReference type="SAM" id="MobiDB-lite"/>
    </source>
</evidence>
<dbReference type="PROSITE" id="PS50268">
    <property type="entry name" value="CADHERIN_2"/>
    <property type="match status" value="2"/>
</dbReference>
<dbReference type="GO" id="GO:0045296">
    <property type="term" value="F:cadherin binding"/>
    <property type="evidence" value="ECO:0007669"/>
    <property type="project" value="TreeGrafter"/>
</dbReference>